<evidence type="ECO:0000313" key="2">
    <source>
        <dbReference type="EMBL" id="BBD73077.1"/>
    </source>
</evidence>
<organism evidence="2 3">
    <name type="scientific">Sulfodiicoccus acidiphilus</name>
    <dbReference type="NCBI Taxonomy" id="1670455"/>
    <lineage>
        <taxon>Archaea</taxon>
        <taxon>Thermoproteota</taxon>
        <taxon>Thermoprotei</taxon>
        <taxon>Sulfolobales</taxon>
        <taxon>Sulfolobaceae</taxon>
        <taxon>Sulfodiicoccus</taxon>
    </lineage>
</organism>
<gene>
    <name evidence="2" type="ORF">HS1genome_1466</name>
</gene>
<keyword evidence="3" id="KW-1185">Reference proteome</keyword>
<feature type="compositionally biased region" description="Polar residues" evidence="1">
    <location>
        <begin position="11"/>
        <end position="20"/>
    </location>
</feature>
<feature type="region of interest" description="Disordered" evidence="1">
    <location>
        <begin position="1"/>
        <end position="26"/>
    </location>
</feature>
<sequence length="69" mass="7691">MAADLPAYRFSSETTSQDSKSCPDAARSDECAVSSAFMGRSRGYGVEFEKLRLERRDRLTFVKFRTGGS</sequence>
<name>A0A348B4H5_9CREN</name>
<dbReference type="EMBL" id="AP018553">
    <property type="protein sequence ID" value="BBD73077.1"/>
    <property type="molecule type" value="Genomic_DNA"/>
</dbReference>
<dbReference type="KEGG" id="sacd:HS1genome_1466"/>
<dbReference type="Proteomes" id="UP000276741">
    <property type="component" value="Chromosome"/>
</dbReference>
<protein>
    <submittedName>
        <fullName evidence="2">Uncharacterized protein</fullName>
    </submittedName>
</protein>
<reference evidence="3" key="1">
    <citation type="submission" date="2018-04" db="EMBL/GenBank/DDBJ databases">
        <title>Complete genome sequence of Sulfodiicoccus acidiphilus strain HS-1.</title>
        <authorList>
            <person name="Sakai H.D."/>
            <person name="Kurosawa N."/>
        </authorList>
    </citation>
    <scope>NUCLEOTIDE SEQUENCE [LARGE SCALE GENOMIC DNA]</scope>
    <source>
        <strain evidence="3">HS-1</strain>
    </source>
</reference>
<evidence type="ECO:0000256" key="1">
    <source>
        <dbReference type="SAM" id="MobiDB-lite"/>
    </source>
</evidence>
<evidence type="ECO:0000313" key="3">
    <source>
        <dbReference type="Proteomes" id="UP000276741"/>
    </source>
</evidence>
<dbReference type="AlphaFoldDB" id="A0A348B4H5"/>
<proteinExistence type="predicted"/>
<accession>A0A348B4H5</accession>